<keyword evidence="2 6" id="KW-0637">Prenyltransferase</keyword>
<evidence type="ECO:0000256" key="3">
    <source>
        <dbReference type="ARBA" id="ARBA00022679"/>
    </source>
</evidence>
<dbReference type="GO" id="GO:0097354">
    <property type="term" value="P:prenylation"/>
    <property type="evidence" value="ECO:0007669"/>
    <property type="project" value="UniProtKB-UniRule"/>
</dbReference>
<reference evidence="9" key="1">
    <citation type="journal article" date="2020" name="Stud. Mycol.">
        <title>101 Dothideomycetes genomes: a test case for predicting lifestyles and emergence of pathogens.</title>
        <authorList>
            <person name="Haridas S."/>
            <person name="Albert R."/>
            <person name="Binder M."/>
            <person name="Bloem J."/>
            <person name="Labutti K."/>
            <person name="Salamov A."/>
            <person name="Andreopoulos B."/>
            <person name="Baker S."/>
            <person name="Barry K."/>
            <person name="Bills G."/>
            <person name="Bluhm B."/>
            <person name="Cannon C."/>
            <person name="Castanera R."/>
            <person name="Culley D."/>
            <person name="Daum C."/>
            <person name="Ezra D."/>
            <person name="Gonzalez J."/>
            <person name="Henrissat B."/>
            <person name="Kuo A."/>
            <person name="Liang C."/>
            <person name="Lipzen A."/>
            <person name="Lutzoni F."/>
            <person name="Magnuson J."/>
            <person name="Mondo S."/>
            <person name="Nolan M."/>
            <person name="Ohm R."/>
            <person name="Pangilinan J."/>
            <person name="Park H.-J."/>
            <person name="Ramirez L."/>
            <person name="Alfaro M."/>
            <person name="Sun H."/>
            <person name="Tritt A."/>
            <person name="Yoshinaga Y."/>
            <person name="Zwiers L.-H."/>
            <person name="Turgeon B."/>
            <person name="Goodwin S."/>
            <person name="Spatafora J."/>
            <person name="Crous P."/>
            <person name="Grigoriev I."/>
        </authorList>
    </citation>
    <scope>NUCLEOTIDE SEQUENCE</scope>
    <source>
        <strain evidence="9">CBS 260.36</strain>
    </source>
</reference>
<feature type="coiled-coil region" evidence="7">
    <location>
        <begin position="198"/>
        <end position="225"/>
    </location>
</feature>
<evidence type="ECO:0000313" key="10">
    <source>
        <dbReference type="Proteomes" id="UP000799439"/>
    </source>
</evidence>
<feature type="coiled-coil region" evidence="7">
    <location>
        <begin position="7"/>
        <end position="39"/>
    </location>
</feature>
<dbReference type="PROSITE" id="PS51147">
    <property type="entry name" value="PFTA"/>
    <property type="match status" value="4"/>
</dbReference>
<dbReference type="PANTHER" id="PTHR11129">
    <property type="entry name" value="PROTEIN FARNESYLTRANSFERASE ALPHA SUBUNIT/RAB GERANYLGERANYL TRANSFERASE ALPHA SUBUNIT"/>
    <property type="match status" value="1"/>
</dbReference>
<gene>
    <name evidence="9" type="ORF">K461DRAFT_312188</name>
</gene>
<dbReference type="Gene3D" id="1.25.40.120">
    <property type="entry name" value="Protein prenylyltransferase"/>
    <property type="match status" value="1"/>
</dbReference>
<name>A0A9P4J3S6_9PEZI</name>
<dbReference type="PANTHER" id="PTHR11129:SF2">
    <property type="entry name" value="GERANYLGERANYL TRANSFERASE TYPE-2 SUBUNIT ALPHA"/>
    <property type="match status" value="1"/>
</dbReference>
<evidence type="ECO:0000256" key="7">
    <source>
        <dbReference type="SAM" id="Coils"/>
    </source>
</evidence>
<keyword evidence="3 6" id="KW-0808">Transferase</keyword>
<comment type="catalytic activity">
    <reaction evidence="5 6">
        <text>geranylgeranyl diphosphate + L-cysteinyl-[protein] = S-geranylgeranyl-L-cysteinyl-[protein] + diphosphate</text>
        <dbReference type="Rhea" id="RHEA:21240"/>
        <dbReference type="Rhea" id="RHEA-COMP:10131"/>
        <dbReference type="Rhea" id="RHEA-COMP:11537"/>
        <dbReference type="ChEBI" id="CHEBI:29950"/>
        <dbReference type="ChEBI" id="CHEBI:33019"/>
        <dbReference type="ChEBI" id="CHEBI:57533"/>
        <dbReference type="ChEBI" id="CHEBI:86021"/>
        <dbReference type="EC" id="2.5.1.60"/>
    </reaction>
</comment>
<evidence type="ECO:0000313" key="9">
    <source>
        <dbReference type="EMBL" id="KAF2154239.1"/>
    </source>
</evidence>
<accession>A0A9P4J3S6</accession>
<evidence type="ECO:0000256" key="5">
    <source>
        <dbReference type="ARBA" id="ARBA00047658"/>
    </source>
</evidence>
<dbReference type="SUPFAM" id="SSF48439">
    <property type="entry name" value="Protein prenylyltransferase"/>
    <property type="match status" value="1"/>
</dbReference>
<dbReference type="AlphaFoldDB" id="A0A9P4J3S6"/>
<evidence type="ECO:0000256" key="2">
    <source>
        <dbReference type="ARBA" id="ARBA00022602"/>
    </source>
</evidence>
<dbReference type="GO" id="GO:0005968">
    <property type="term" value="C:Rab-protein geranylgeranyltransferase complex"/>
    <property type="evidence" value="ECO:0007669"/>
    <property type="project" value="TreeGrafter"/>
</dbReference>
<keyword evidence="7" id="KW-0175">Coiled coil</keyword>
<sequence length="394" mass="46301">MDNHGVARSARRQLTEAEKKRELKRIDKYRDLVAQVRERYRQKDYTVEALTLTSALLSENPEYYTIWNYRRLILQDVFTKELSAPPEPDEEQETGTEADKLQTEPNLNPAQKEISLLLKEDLQFVTSTQRINPKVYWMWNHRSWLLSKALEYLPTAVATRFWTEELGLVTKMLGWDNRNFHGWQYRRIVTDALEELRLRTLQSQVAQKTTTNEQLQAQASLAKQEFDYSDKMVRANFSNFSAWHHRLQQVHKQLDTEGADDNARRKAFEEELALAAELLWAATDPKDQSLWFYHQDLMATLDPAAEAKFRLIKSPSDEERRGYIDGQMEGIKEILEDNEDCKWIYQALLGLSELYEKVGGQPDKADMQDWLDRLEKLDPLRKGRWADLSTRLDL</sequence>
<dbReference type="GO" id="GO:0004663">
    <property type="term" value="F:Rab geranylgeranyltransferase activity"/>
    <property type="evidence" value="ECO:0007669"/>
    <property type="project" value="UniProtKB-UniRule"/>
</dbReference>
<feature type="region of interest" description="Disordered" evidence="8">
    <location>
        <begin position="83"/>
        <end position="103"/>
    </location>
</feature>
<comment type="caution">
    <text evidence="9">The sequence shown here is derived from an EMBL/GenBank/DDBJ whole genome shotgun (WGS) entry which is preliminary data.</text>
</comment>
<dbReference type="Pfam" id="PF01239">
    <property type="entry name" value="PPTA"/>
    <property type="match status" value="4"/>
</dbReference>
<evidence type="ECO:0000256" key="6">
    <source>
        <dbReference type="RuleBase" id="RU367120"/>
    </source>
</evidence>
<comment type="function">
    <text evidence="6">Catalyzes the transfer of a geranyl-geranyl moiety from geranyl-geranyl pyrophosphate to cysteines occuring in specific C-terminal amino acid sequences.</text>
</comment>
<comment type="similarity">
    <text evidence="1 6">Belongs to the protein prenyltransferase subunit alpha family.</text>
</comment>
<dbReference type="Proteomes" id="UP000799439">
    <property type="component" value="Unassembled WGS sequence"/>
</dbReference>
<protein>
    <recommendedName>
        <fullName evidence="6">Geranylgeranyl transferase type-2 subunit alpha</fullName>
        <ecNumber evidence="6">2.5.1.60</ecNumber>
    </recommendedName>
    <alternativeName>
        <fullName evidence="6">Geranylgeranyl transferase type II subunit alpha</fullName>
    </alternativeName>
</protein>
<evidence type="ECO:0000256" key="1">
    <source>
        <dbReference type="ARBA" id="ARBA00006734"/>
    </source>
</evidence>
<evidence type="ECO:0000256" key="8">
    <source>
        <dbReference type="SAM" id="MobiDB-lite"/>
    </source>
</evidence>
<organism evidence="9 10">
    <name type="scientific">Myriangium duriaei CBS 260.36</name>
    <dbReference type="NCBI Taxonomy" id="1168546"/>
    <lineage>
        <taxon>Eukaryota</taxon>
        <taxon>Fungi</taxon>
        <taxon>Dikarya</taxon>
        <taxon>Ascomycota</taxon>
        <taxon>Pezizomycotina</taxon>
        <taxon>Dothideomycetes</taxon>
        <taxon>Dothideomycetidae</taxon>
        <taxon>Myriangiales</taxon>
        <taxon>Myriangiaceae</taxon>
        <taxon>Myriangium</taxon>
    </lineage>
</organism>
<keyword evidence="10" id="KW-1185">Reference proteome</keyword>
<dbReference type="InterPro" id="IPR002088">
    <property type="entry name" value="Prenyl_trans_a"/>
</dbReference>
<feature type="compositionally biased region" description="Acidic residues" evidence="8">
    <location>
        <begin position="87"/>
        <end position="96"/>
    </location>
</feature>
<dbReference type="OrthoDB" id="1658at2759"/>
<evidence type="ECO:0000256" key="4">
    <source>
        <dbReference type="ARBA" id="ARBA00022737"/>
    </source>
</evidence>
<keyword evidence="4" id="KW-0677">Repeat</keyword>
<dbReference type="EC" id="2.5.1.60" evidence="6"/>
<dbReference type="EMBL" id="ML996084">
    <property type="protein sequence ID" value="KAF2154239.1"/>
    <property type="molecule type" value="Genomic_DNA"/>
</dbReference>
<proteinExistence type="inferred from homology"/>